<dbReference type="STRING" id="6313.A0A0K0D0A0"/>
<evidence type="ECO:0000313" key="2">
    <source>
        <dbReference type="Proteomes" id="UP000035642"/>
    </source>
</evidence>
<feature type="region of interest" description="Disordered" evidence="1">
    <location>
        <begin position="216"/>
        <end position="272"/>
    </location>
</feature>
<organism evidence="2 3">
    <name type="scientific">Angiostrongylus cantonensis</name>
    <name type="common">Rat lungworm</name>
    <dbReference type="NCBI Taxonomy" id="6313"/>
    <lineage>
        <taxon>Eukaryota</taxon>
        <taxon>Metazoa</taxon>
        <taxon>Ecdysozoa</taxon>
        <taxon>Nematoda</taxon>
        <taxon>Chromadorea</taxon>
        <taxon>Rhabditida</taxon>
        <taxon>Rhabditina</taxon>
        <taxon>Rhabditomorpha</taxon>
        <taxon>Strongyloidea</taxon>
        <taxon>Metastrongylidae</taxon>
        <taxon>Angiostrongylus</taxon>
    </lineage>
</organism>
<accession>A0A0K0D0A0</accession>
<evidence type="ECO:0000313" key="3">
    <source>
        <dbReference type="WBParaSite" id="ACAC_0000348001-mRNA-1"/>
    </source>
</evidence>
<reference evidence="2" key="1">
    <citation type="submission" date="2012-09" db="EMBL/GenBank/DDBJ databases">
        <authorList>
            <person name="Martin A.A."/>
        </authorList>
    </citation>
    <scope>NUCLEOTIDE SEQUENCE</scope>
</reference>
<proteinExistence type="predicted"/>
<keyword evidence="2" id="KW-1185">Reference proteome</keyword>
<name>A0A0K0D0A0_ANGCA</name>
<protein>
    <submittedName>
        <fullName evidence="3">TLE_N domain-containing protein</fullName>
    </submittedName>
</protein>
<reference evidence="3" key="2">
    <citation type="submission" date="2017-02" db="UniProtKB">
        <authorList>
            <consortium name="WormBaseParasite"/>
        </authorList>
    </citation>
    <scope>IDENTIFICATION</scope>
</reference>
<evidence type="ECO:0000256" key="1">
    <source>
        <dbReference type="SAM" id="MobiDB-lite"/>
    </source>
</evidence>
<dbReference type="AlphaFoldDB" id="A0A0K0D0A0"/>
<sequence length="272" mass="28292">MSFSCGEHLEAVRKEMTVLANQLQMSKQEVEKVKMMEIVKNQEATKRLHHIISSYMPMLPPEYQEIAFYRNPMMMATMGMAALPGGTTASPRMTKPSGVPNGAQSGMSASMANGMAAAAAAAAAGMTGMPPAMAAAMHMPPQQAAMLQAQMMMAAGMGMGMPGMPMPTGMGMPHAMNGMVPQMLPPMSVASGAAFPNLTPQMNAAVSIPSRNPSNGALSAAHVSATNSPRPAEPLTPQTSVAAAIPISANLKDERPQPSPAKPVEENVSVTS</sequence>
<dbReference type="Proteomes" id="UP000035642">
    <property type="component" value="Unassembled WGS sequence"/>
</dbReference>
<dbReference type="WBParaSite" id="ACAC_0000348001-mRNA-1">
    <property type="protein sequence ID" value="ACAC_0000348001-mRNA-1"/>
    <property type="gene ID" value="ACAC_0000348001"/>
</dbReference>